<dbReference type="STRING" id="65489.A0A0D3EP07"/>
<protein>
    <recommendedName>
        <fullName evidence="4">F-box domain-containing protein</fullName>
    </recommendedName>
</protein>
<evidence type="ECO:0000313" key="2">
    <source>
        <dbReference type="EnsemblPlants" id="OBART01G16180.1"/>
    </source>
</evidence>
<evidence type="ECO:0000256" key="1">
    <source>
        <dbReference type="SAM" id="MobiDB-lite"/>
    </source>
</evidence>
<evidence type="ECO:0008006" key="4">
    <source>
        <dbReference type="Google" id="ProtNLM"/>
    </source>
</evidence>
<organism evidence="2">
    <name type="scientific">Oryza barthii</name>
    <dbReference type="NCBI Taxonomy" id="65489"/>
    <lineage>
        <taxon>Eukaryota</taxon>
        <taxon>Viridiplantae</taxon>
        <taxon>Streptophyta</taxon>
        <taxon>Embryophyta</taxon>
        <taxon>Tracheophyta</taxon>
        <taxon>Spermatophyta</taxon>
        <taxon>Magnoliopsida</taxon>
        <taxon>Liliopsida</taxon>
        <taxon>Poales</taxon>
        <taxon>Poaceae</taxon>
        <taxon>BOP clade</taxon>
        <taxon>Oryzoideae</taxon>
        <taxon>Oryzeae</taxon>
        <taxon>Oryzinae</taxon>
        <taxon>Oryza</taxon>
    </lineage>
</organism>
<dbReference type="EnsemblPlants" id="OBART01G16180.1">
    <property type="protein sequence ID" value="OBART01G16180.1"/>
    <property type="gene ID" value="OBART01G16180"/>
</dbReference>
<sequence length="434" mass="47897">MKRKASPSSFSGDPPPAASPTTVDSFCDDVIAEFLARLPSVPSLARAACAVKRWRRVASSPAFLRRFHALHPGQAQPLLGHYYYTECSSRPVFQPAQPTFSDPELSAVVRHGDFFLTPVTSMGRLEVEDCHQGRLLLRNCDTNELTVFDPVARRVLAKLTPPRHGNKRAFHHNSGSFLIPGRVGDQAASSSSFRVVTMQRCSTTVIYASGGDQRLDMERLAVYDSSTGAWSARPWTNTGDIDMPLPLKVKRYSAIHAPGRICWKRLRGGSPNSLVSLDAETMGFTEVVPPPGVLLGPSYAVGDTDDGSMCLVNMEERGTMRLVMLSKKKWHLRVWLLGKSGCGGRAWVLDQEQETSLTTSTEDAADMLWDYDQACRVVAVNAGVVLMCLHSPRRLNDRYIAFRLSNLEVVASFSASEPVFQYQMPWPPVLLPTA</sequence>
<feature type="region of interest" description="Disordered" evidence="1">
    <location>
        <begin position="1"/>
        <end position="21"/>
    </location>
</feature>
<proteinExistence type="predicted"/>
<keyword evidence="3" id="KW-1185">Reference proteome</keyword>
<reference evidence="2" key="1">
    <citation type="journal article" date="2009" name="Rice">
        <title>De Novo Next Generation Sequencing of Plant Genomes.</title>
        <authorList>
            <person name="Rounsley S."/>
            <person name="Marri P.R."/>
            <person name="Yu Y."/>
            <person name="He R."/>
            <person name="Sisneros N."/>
            <person name="Goicoechea J.L."/>
            <person name="Lee S.J."/>
            <person name="Angelova A."/>
            <person name="Kudrna D."/>
            <person name="Luo M."/>
            <person name="Affourtit J."/>
            <person name="Desany B."/>
            <person name="Knight J."/>
            <person name="Niazi F."/>
            <person name="Egholm M."/>
            <person name="Wing R.A."/>
        </authorList>
    </citation>
    <scope>NUCLEOTIDE SEQUENCE [LARGE SCALE GENOMIC DNA]</scope>
    <source>
        <strain evidence="2">cv. IRGC 105608</strain>
    </source>
</reference>
<reference evidence="2" key="2">
    <citation type="submission" date="2015-03" db="UniProtKB">
        <authorList>
            <consortium name="EnsemblPlants"/>
        </authorList>
    </citation>
    <scope>IDENTIFICATION</scope>
</reference>
<dbReference type="PaxDb" id="65489-OBART01G16180.1"/>
<evidence type="ECO:0000313" key="3">
    <source>
        <dbReference type="Proteomes" id="UP000026960"/>
    </source>
</evidence>
<feature type="compositionally biased region" description="Polar residues" evidence="1">
    <location>
        <begin position="1"/>
        <end position="11"/>
    </location>
</feature>
<dbReference type="AlphaFoldDB" id="A0A0D3EP07"/>
<dbReference type="HOGENOM" id="CLU_017945_8_2_1"/>
<dbReference type="Gramene" id="OBART01G16180.1">
    <property type="protein sequence ID" value="OBART01G16180.1"/>
    <property type="gene ID" value="OBART01G16180"/>
</dbReference>
<dbReference type="SUPFAM" id="SSF81383">
    <property type="entry name" value="F-box domain"/>
    <property type="match status" value="1"/>
</dbReference>
<accession>A0A0D3EP07</accession>
<dbReference type="InterPro" id="IPR036047">
    <property type="entry name" value="F-box-like_dom_sf"/>
</dbReference>
<name>A0A0D3EP07_9ORYZ</name>
<dbReference type="PANTHER" id="PTHR33207">
    <property type="entry name" value="F-BOX DOMAIN CONTAINING PROTEIN-RELATED"/>
    <property type="match status" value="1"/>
</dbReference>
<dbReference type="SUPFAM" id="SSF89372">
    <property type="entry name" value="Fucose-specific lectin"/>
    <property type="match status" value="1"/>
</dbReference>
<dbReference type="Proteomes" id="UP000026960">
    <property type="component" value="Chromosome 1"/>
</dbReference>